<dbReference type="Pfam" id="PF00107">
    <property type="entry name" value="ADH_zinc_N"/>
    <property type="match status" value="1"/>
</dbReference>
<evidence type="ECO:0000313" key="6">
    <source>
        <dbReference type="Proteomes" id="UP000541033"/>
    </source>
</evidence>
<dbReference type="AlphaFoldDB" id="A0A7X5R2L8"/>
<sequence length="347" mass="37087">MRIARTVSRETINYETAEDPTPAEGEALIRIHNVTLCGTDLHIWEDDYATELPIIQGHEFAGVIEQINGTSDRFSVGDRIAVSPMFFCGECYACSIGRVNACTHMSVYGCYEDGSLVELMSVPLEKLYPVPDALPMHLAPLSEPMSIAMQAVNRGRPVAGETAVVLGCGPIGLLATLYLTELGVQVIAADTVEDRCAFAQEFGANETFVVDPSAPFPNEQQAARIAELTAGQGPSLIIEATGQPSSLGNAIQMVATAGRVVQVGISDKLAELSMRVLPVKEIDLIGSRNSQNLIGESLDLLGRHVPEATALVTHTFAFDNLNAAFETMRSRDAVVGKVLISMPGATI</sequence>
<keyword evidence="6" id="KW-1185">Reference proteome</keyword>
<accession>A0A7X5R2L8</accession>
<comment type="caution">
    <text evidence="5">The sequence shown here is derived from an EMBL/GenBank/DDBJ whole genome shotgun (WGS) entry which is preliminary data.</text>
</comment>
<dbReference type="GO" id="GO:0016491">
    <property type="term" value="F:oxidoreductase activity"/>
    <property type="evidence" value="ECO:0007669"/>
    <property type="project" value="UniProtKB-KW"/>
</dbReference>
<reference evidence="5 6" key="1">
    <citation type="submission" date="2020-02" db="EMBL/GenBank/DDBJ databases">
        <title>Sequencing the genomes of 1000 actinobacteria strains.</title>
        <authorList>
            <person name="Klenk H.-P."/>
        </authorList>
    </citation>
    <scope>NUCLEOTIDE SEQUENCE [LARGE SCALE GENOMIC DNA]</scope>
    <source>
        <strain evidence="5 6">DSM 27960</strain>
    </source>
</reference>
<dbReference type="EC" id="1.1.1.380" evidence="5"/>
<evidence type="ECO:0000313" key="5">
    <source>
        <dbReference type="EMBL" id="NIH54538.1"/>
    </source>
</evidence>
<feature type="domain" description="Alcohol dehydrogenase-like N-terminal" evidence="4">
    <location>
        <begin position="24"/>
        <end position="132"/>
    </location>
</feature>
<dbReference type="RefSeq" id="WP_167150926.1">
    <property type="nucleotide sequence ID" value="NZ_JAAMOX010000002.1"/>
</dbReference>
<feature type="domain" description="Alcohol dehydrogenase-like C-terminal" evidence="3">
    <location>
        <begin position="170"/>
        <end position="291"/>
    </location>
</feature>
<dbReference type="Pfam" id="PF08240">
    <property type="entry name" value="ADH_N"/>
    <property type="match status" value="1"/>
</dbReference>
<dbReference type="Gene3D" id="3.90.180.10">
    <property type="entry name" value="Medium-chain alcohol dehydrogenases, catalytic domain"/>
    <property type="match status" value="1"/>
</dbReference>
<dbReference type="PANTHER" id="PTHR43401">
    <property type="entry name" value="L-THREONINE 3-DEHYDROGENASE"/>
    <property type="match status" value="1"/>
</dbReference>
<dbReference type="EMBL" id="JAAMOX010000002">
    <property type="protein sequence ID" value="NIH54538.1"/>
    <property type="molecule type" value="Genomic_DNA"/>
</dbReference>
<evidence type="ECO:0000256" key="2">
    <source>
        <dbReference type="ARBA" id="ARBA00023002"/>
    </source>
</evidence>
<proteinExistence type="predicted"/>
<evidence type="ECO:0000256" key="1">
    <source>
        <dbReference type="ARBA" id="ARBA00001947"/>
    </source>
</evidence>
<dbReference type="Gene3D" id="3.40.50.720">
    <property type="entry name" value="NAD(P)-binding Rossmann-like Domain"/>
    <property type="match status" value="1"/>
</dbReference>
<gene>
    <name evidence="5" type="ORF">FHX76_002434</name>
</gene>
<dbReference type="InterPro" id="IPR011032">
    <property type="entry name" value="GroES-like_sf"/>
</dbReference>
<dbReference type="InterPro" id="IPR013154">
    <property type="entry name" value="ADH-like_N"/>
</dbReference>
<dbReference type="InterPro" id="IPR036291">
    <property type="entry name" value="NAD(P)-bd_dom_sf"/>
</dbReference>
<protein>
    <submittedName>
        <fullName evidence="5">L-gulonate 5-dehydrogenase</fullName>
        <ecNumber evidence="5">1.1.1.380</ecNumber>
    </submittedName>
</protein>
<name>A0A7X5R2L8_9MICO</name>
<comment type="cofactor">
    <cofactor evidence="1">
        <name>Zn(2+)</name>
        <dbReference type="ChEBI" id="CHEBI:29105"/>
    </cofactor>
</comment>
<dbReference type="SUPFAM" id="SSF50129">
    <property type="entry name" value="GroES-like"/>
    <property type="match status" value="1"/>
</dbReference>
<organism evidence="5 6">
    <name type="scientific">Lysinibacter cavernae</name>
    <dbReference type="NCBI Taxonomy" id="1640652"/>
    <lineage>
        <taxon>Bacteria</taxon>
        <taxon>Bacillati</taxon>
        <taxon>Actinomycetota</taxon>
        <taxon>Actinomycetes</taxon>
        <taxon>Micrococcales</taxon>
        <taxon>Microbacteriaceae</taxon>
        <taxon>Lysinibacter</taxon>
    </lineage>
</organism>
<dbReference type="PANTHER" id="PTHR43401:SF2">
    <property type="entry name" value="L-THREONINE 3-DEHYDROGENASE"/>
    <property type="match status" value="1"/>
</dbReference>
<keyword evidence="2 5" id="KW-0560">Oxidoreductase</keyword>
<evidence type="ECO:0000259" key="4">
    <source>
        <dbReference type="Pfam" id="PF08240"/>
    </source>
</evidence>
<dbReference type="Proteomes" id="UP000541033">
    <property type="component" value="Unassembled WGS sequence"/>
</dbReference>
<dbReference type="InterPro" id="IPR013149">
    <property type="entry name" value="ADH-like_C"/>
</dbReference>
<evidence type="ECO:0000259" key="3">
    <source>
        <dbReference type="Pfam" id="PF00107"/>
    </source>
</evidence>
<dbReference type="SUPFAM" id="SSF51735">
    <property type="entry name" value="NAD(P)-binding Rossmann-fold domains"/>
    <property type="match status" value="1"/>
</dbReference>
<dbReference type="InterPro" id="IPR050129">
    <property type="entry name" value="Zn_alcohol_dh"/>
</dbReference>